<sequence>MDFREENLTAFEQKIIDKENVYPEINLQNPKVHRGKVTPCGNYPFAGVGGYITVATDSAADAYELSVMVARESLSEDVLLNPGSPGVRGGKGSKDFFFHCAFDPAQPILFSRSAVLVICRNERAVLKCSPQRQRSLDIITKAAGVAQNCIPMHNLVV</sequence>
<accession>A0A2N1MJ10</accession>
<dbReference type="EMBL" id="LLXL01002156">
    <property type="protein sequence ID" value="PKK61631.1"/>
    <property type="molecule type" value="Genomic_DNA"/>
</dbReference>
<organism evidence="1 2">
    <name type="scientific">Rhizophagus irregularis</name>
    <dbReference type="NCBI Taxonomy" id="588596"/>
    <lineage>
        <taxon>Eukaryota</taxon>
        <taxon>Fungi</taxon>
        <taxon>Fungi incertae sedis</taxon>
        <taxon>Mucoromycota</taxon>
        <taxon>Glomeromycotina</taxon>
        <taxon>Glomeromycetes</taxon>
        <taxon>Glomerales</taxon>
        <taxon>Glomeraceae</taxon>
        <taxon>Rhizophagus</taxon>
    </lineage>
</organism>
<evidence type="ECO:0000313" key="2">
    <source>
        <dbReference type="Proteomes" id="UP000233469"/>
    </source>
</evidence>
<protein>
    <submittedName>
        <fullName evidence="1">Uncharacterized protein</fullName>
    </submittedName>
</protein>
<evidence type="ECO:0000313" key="1">
    <source>
        <dbReference type="EMBL" id="PKK61631.1"/>
    </source>
</evidence>
<gene>
    <name evidence="1" type="ORF">RhiirC2_718283</name>
</gene>
<reference evidence="1 2" key="1">
    <citation type="submission" date="2016-04" db="EMBL/GenBank/DDBJ databases">
        <title>Genome analyses suggest a sexual origin of heterokaryosis in a supposedly ancient asexual fungus.</title>
        <authorList>
            <person name="Ropars J."/>
            <person name="Sedzielewska K."/>
            <person name="Noel J."/>
            <person name="Charron P."/>
            <person name="Farinelli L."/>
            <person name="Marton T."/>
            <person name="Kruger M."/>
            <person name="Pelin A."/>
            <person name="Brachmann A."/>
            <person name="Corradi N."/>
        </authorList>
    </citation>
    <scope>NUCLEOTIDE SEQUENCE [LARGE SCALE GENOMIC DNA]</scope>
    <source>
        <strain evidence="1 2">C2</strain>
    </source>
</reference>
<proteinExistence type="predicted"/>
<dbReference type="VEuPathDB" id="FungiDB:FUN_023177"/>
<name>A0A2N1MJ10_9GLOM</name>
<comment type="caution">
    <text evidence="1">The sequence shown here is derived from an EMBL/GenBank/DDBJ whole genome shotgun (WGS) entry which is preliminary data.</text>
</comment>
<dbReference type="Proteomes" id="UP000233469">
    <property type="component" value="Unassembled WGS sequence"/>
</dbReference>
<reference evidence="1 2" key="2">
    <citation type="submission" date="2017-10" db="EMBL/GenBank/DDBJ databases">
        <title>Extensive intraspecific genome diversity in a model arbuscular mycorrhizal fungus.</title>
        <authorList>
            <person name="Chen E.C.H."/>
            <person name="Morin E."/>
            <person name="Baudet D."/>
            <person name="Noel J."/>
            <person name="Ndikumana S."/>
            <person name="Charron P."/>
            <person name="St-Onge C."/>
            <person name="Giorgi J."/>
            <person name="Grigoriev I.V."/>
            <person name="Roux C."/>
            <person name="Martin F.M."/>
            <person name="Corradi N."/>
        </authorList>
    </citation>
    <scope>NUCLEOTIDE SEQUENCE [LARGE SCALE GENOMIC DNA]</scope>
    <source>
        <strain evidence="1 2">C2</strain>
    </source>
</reference>
<dbReference type="AlphaFoldDB" id="A0A2N1MJ10"/>